<dbReference type="InterPro" id="IPR025855">
    <property type="entry name" value="Replic_Relax"/>
</dbReference>
<dbReference type="EMBL" id="LJCO01000008">
    <property type="protein sequence ID" value="KPV45488.1"/>
    <property type="molecule type" value="Genomic_DNA"/>
</dbReference>
<dbReference type="STRING" id="471514.AN477_00560"/>
<organism evidence="1 2">
    <name type="scientific">Alicyclobacillus ferrooxydans</name>
    <dbReference type="NCBI Taxonomy" id="471514"/>
    <lineage>
        <taxon>Bacteria</taxon>
        <taxon>Bacillati</taxon>
        <taxon>Bacillota</taxon>
        <taxon>Bacilli</taxon>
        <taxon>Bacillales</taxon>
        <taxon>Alicyclobacillaceae</taxon>
        <taxon>Alicyclobacillus</taxon>
    </lineage>
</organism>
<protein>
    <submittedName>
        <fullName evidence="1">Uncharacterized protein</fullName>
    </submittedName>
</protein>
<dbReference type="AlphaFoldDB" id="A0A0P9D870"/>
<dbReference type="Proteomes" id="UP000050482">
    <property type="component" value="Unassembled WGS sequence"/>
</dbReference>
<evidence type="ECO:0000313" key="1">
    <source>
        <dbReference type="EMBL" id="KPV45488.1"/>
    </source>
</evidence>
<sequence length="251" mass="29693">MILNWADGQYTDTEKIVGAIYDAGCIRRSDLMEILEWKRSKTDAHLLKLRQREMLITRRDHRSETVYMLAENGVRFAQQLVGFDGKVITMEAQISHQLGVNDILMRFIRAYGRDGVKWYSTREASDELFNFRSMVGQSDRDIRTNYIRPDALILTPNDYIFWIEYDNATESSRQIRKKYMLYIQNLSVIDEVTYGEMRRVVWISPSVERTRWLEARWNEVKEKRNTNVEMRFFVAGEETHDLAGIKVQQTV</sequence>
<dbReference type="Pfam" id="PF13814">
    <property type="entry name" value="Replic_Relax"/>
    <property type="match status" value="1"/>
</dbReference>
<comment type="caution">
    <text evidence="1">The sequence shown here is derived from an EMBL/GenBank/DDBJ whole genome shotgun (WGS) entry which is preliminary data.</text>
</comment>
<dbReference type="PATRIC" id="fig|471514.4.peg.82"/>
<accession>A0A0P9D870</accession>
<dbReference type="OrthoDB" id="2373083at2"/>
<dbReference type="RefSeq" id="WP_054967240.1">
    <property type="nucleotide sequence ID" value="NZ_LJCO01000008.1"/>
</dbReference>
<reference evidence="1 2" key="1">
    <citation type="submission" date="2015-09" db="EMBL/GenBank/DDBJ databases">
        <title>Draft genome sequence of Alicyclobacillus ferrooxydans DSM 22381.</title>
        <authorList>
            <person name="Hemp J."/>
        </authorList>
    </citation>
    <scope>NUCLEOTIDE SEQUENCE [LARGE SCALE GENOMIC DNA]</scope>
    <source>
        <strain evidence="1 2">TC-34</strain>
    </source>
</reference>
<gene>
    <name evidence="1" type="ORF">AN477_00560</name>
</gene>
<proteinExistence type="predicted"/>
<evidence type="ECO:0000313" key="2">
    <source>
        <dbReference type="Proteomes" id="UP000050482"/>
    </source>
</evidence>
<keyword evidence="2" id="KW-1185">Reference proteome</keyword>
<name>A0A0P9D870_9BACL</name>